<comment type="catalytic activity">
    <reaction evidence="9 11">
        <text>dTMP + ATP = dTDP + ADP</text>
        <dbReference type="Rhea" id="RHEA:13517"/>
        <dbReference type="ChEBI" id="CHEBI:30616"/>
        <dbReference type="ChEBI" id="CHEBI:58369"/>
        <dbReference type="ChEBI" id="CHEBI:63528"/>
        <dbReference type="ChEBI" id="CHEBI:456216"/>
        <dbReference type="EC" id="2.7.4.9"/>
    </reaction>
</comment>
<dbReference type="Gene3D" id="3.40.50.300">
    <property type="entry name" value="P-loop containing nucleotide triphosphate hydrolases"/>
    <property type="match status" value="1"/>
</dbReference>
<dbReference type="NCBIfam" id="TIGR00041">
    <property type="entry name" value="DTMP_kinase"/>
    <property type="match status" value="1"/>
</dbReference>
<dbReference type="Pfam" id="PF02223">
    <property type="entry name" value="Thymidylate_kin"/>
    <property type="match status" value="1"/>
</dbReference>
<dbReference type="PANTHER" id="PTHR10344:SF4">
    <property type="entry name" value="UMP-CMP KINASE 2, MITOCHONDRIAL"/>
    <property type="match status" value="1"/>
</dbReference>
<protein>
    <recommendedName>
        <fullName evidence="3 11">Thymidylate kinase</fullName>
        <ecNumber evidence="2 11">2.7.4.9</ecNumber>
    </recommendedName>
    <alternativeName>
        <fullName evidence="11">dTMP kinase</fullName>
    </alternativeName>
</protein>
<keyword evidence="4 11" id="KW-0808">Transferase</keyword>
<keyword evidence="14" id="KW-1185">Reference proteome</keyword>
<dbReference type="GO" id="GO:0006227">
    <property type="term" value="P:dUDP biosynthetic process"/>
    <property type="evidence" value="ECO:0007669"/>
    <property type="project" value="TreeGrafter"/>
</dbReference>
<dbReference type="EMBL" id="WBXO01000004">
    <property type="protein sequence ID" value="KAB2953009.1"/>
    <property type="molecule type" value="Genomic_DNA"/>
</dbReference>
<evidence type="ECO:0000256" key="8">
    <source>
        <dbReference type="ARBA" id="ARBA00022840"/>
    </source>
</evidence>
<evidence type="ECO:0000256" key="1">
    <source>
        <dbReference type="ARBA" id="ARBA00009776"/>
    </source>
</evidence>
<evidence type="ECO:0000256" key="5">
    <source>
        <dbReference type="ARBA" id="ARBA00022727"/>
    </source>
</evidence>
<comment type="similarity">
    <text evidence="1 11">Belongs to the thymidylate kinase family.</text>
</comment>
<feature type="binding site" evidence="11">
    <location>
        <begin position="10"/>
        <end position="17"/>
    </location>
    <ligand>
        <name>ATP</name>
        <dbReference type="ChEBI" id="CHEBI:30616"/>
    </ligand>
</feature>
<keyword evidence="6 11" id="KW-0547">Nucleotide-binding</keyword>
<dbReference type="InterPro" id="IPR018094">
    <property type="entry name" value="Thymidylate_kinase"/>
</dbReference>
<comment type="caution">
    <text evidence="13">The sequence shown here is derived from an EMBL/GenBank/DDBJ whole genome shotgun (WGS) entry which is preliminary data.</text>
</comment>
<evidence type="ECO:0000256" key="11">
    <source>
        <dbReference type="HAMAP-Rule" id="MF_00165"/>
    </source>
</evidence>
<dbReference type="GO" id="GO:0006235">
    <property type="term" value="P:dTTP biosynthetic process"/>
    <property type="evidence" value="ECO:0007669"/>
    <property type="project" value="UniProtKB-UniRule"/>
</dbReference>
<dbReference type="RefSeq" id="WP_151619669.1">
    <property type="nucleotide sequence ID" value="NZ_WBXO01000004.1"/>
</dbReference>
<dbReference type="PANTHER" id="PTHR10344">
    <property type="entry name" value="THYMIDYLATE KINASE"/>
    <property type="match status" value="1"/>
</dbReference>
<evidence type="ECO:0000256" key="2">
    <source>
        <dbReference type="ARBA" id="ARBA00012980"/>
    </source>
</evidence>
<dbReference type="CDD" id="cd01672">
    <property type="entry name" value="TMPK"/>
    <property type="match status" value="1"/>
</dbReference>
<dbReference type="EC" id="2.7.4.9" evidence="2 11"/>
<reference evidence="13 14" key="1">
    <citation type="submission" date="2019-10" db="EMBL/GenBank/DDBJ databases">
        <title>Whole-genome sequence of the extremophile Heliorestis acidaminivorans DSM 24790.</title>
        <authorList>
            <person name="Kyndt J.A."/>
            <person name="Meyer T.E."/>
        </authorList>
    </citation>
    <scope>NUCLEOTIDE SEQUENCE [LARGE SCALE GENOMIC DNA]</scope>
    <source>
        <strain evidence="13 14">DSM 24790</strain>
    </source>
</reference>
<evidence type="ECO:0000256" key="6">
    <source>
        <dbReference type="ARBA" id="ARBA00022741"/>
    </source>
</evidence>
<evidence type="ECO:0000256" key="9">
    <source>
        <dbReference type="ARBA" id="ARBA00048743"/>
    </source>
</evidence>
<feature type="domain" description="Thymidylate kinase-like" evidence="12">
    <location>
        <begin position="8"/>
        <end position="197"/>
    </location>
</feature>
<evidence type="ECO:0000313" key="14">
    <source>
        <dbReference type="Proteomes" id="UP000468766"/>
    </source>
</evidence>
<dbReference type="PROSITE" id="PS01331">
    <property type="entry name" value="THYMIDYLATE_KINASE"/>
    <property type="match status" value="1"/>
</dbReference>
<name>A0A6I0ERL6_9FIRM</name>
<dbReference type="GO" id="GO:0006233">
    <property type="term" value="P:dTDP biosynthetic process"/>
    <property type="evidence" value="ECO:0007669"/>
    <property type="project" value="InterPro"/>
</dbReference>
<dbReference type="GO" id="GO:0004798">
    <property type="term" value="F:dTMP kinase activity"/>
    <property type="evidence" value="ECO:0007669"/>
    <property type="project" value="UniProtKB-UniRule"/>
</dbReference>
<evidence type="ECO:0000313" key="13">
    <source>
        <dbReference type="EMBL" id="KAB2953009.1"/>
    </source>
</evidence>
<dbReference type="InterPro" id="IPR039430">
    <property type="entry name" value="Thymidylate_kin-like_dom"/>
</dbReference>
<evidence type="ECO:0000256" key="7">
    <source>
        <dbReference type="ARBA" id="ARBA00022777"/>
    </source>
</evidence>
<keyword evidence="7 11" id="KW-0418">Kinase</keyword>
<dbReference type="Proteomes" id="UP000468766">
    <property type="component" value="Unassembled WGS sequence"/>
</dbReference>
<dbReference type="FunFam" id="3.40.50.300:FF:000225">
    <property type="entry name" value="Thymidylate kinase"/>
    <property type="match status" value="1"/>
</dbReference>
<sequence>MKGILLTFEGADGAGKTTQLELLATFFQSRGREVIKTREPGGTVVSESIRQLLLDPAMHSMVSSTELLLYEAARAQLVSEVIKPALESGKVVLCDRFTDSTLAYQGYGRGLDRKIIEKLNDLATGGLKPDKTILLDLHPELGLQRVQLKRGADRLEQEDLLFHLRVREGFLDIADQDRARFIVISAEEDAQQVHQKIVEALQE</sequence>
<dbReference type="HAMAP" id="MF_00165">
    <property type="entry name" value="Thymidylate_kinase"/>
    <property type="match status" value="1"/>
</dbReference>
<evidence type="ECO:0000259" key="12">
    <source>
        <dbReference type="Pfam" id="PF02223"/>
    </source>
</evidence>
<dbReference type="SUPFAM" id="SSF52540">
    <property type="entry name" value="P-loop containing nucleoside triphosphate hydrolases"/>
    <property type="match status" value="1"/>
</dbReference>
<keyword evidence="5 11" id="KW-0545">Nucleotide biosynthesis</keyword>
<organism evidence="13 14">
    <name type="scientific">Heliorestis acidaminivorans</name>
    <dbReference type="NCBI Taxonomy" id="553427"/>
    <lineage>
        <taxon>Bacteria</taxon>
        <taxon>Bacillati</taxon>
        <taxon>Bacillota</taxon>
        <taxon>Clostridia</taxon>
        <taxon>Eubacteriales</taxon>
        <taxon>Heliobacteriaceae</taxon>
        <taxon>Heliorestis</taxon>
    </lineage>
</organism>
<dbReference type="InterPro" id="IPR018095">
    <property type="entry name" value="Thymidylate_kin_CS"/>
</dbReference>
<gene>
    <name evidence="11" type="primary">tmk</name>
    <name evidence="13" type="ORF">F9B85_07025</name>
</gene>
<dbReference type="AlphaFoldDB" id="A0A6I0ERL6"/>
<dbReference type="GO" id="GO:0005524">
    <property type="term" value="F:ATP binding"/>
    <property type="evidence" value="ECO:0007669"/>
    <property type="project" value="UniProtKB-UniRule"/>
</dbReference>
<keyword evidence="8 11" id="KW-0067">ATP-binding</keyword>
<comment type="function">
    <text evidence="10 11">Phosphorylation of dTMP to form dTDP in both de novo and salvage pathways of dTTP synthesis.</text>
</comment>
<evidence type="ECO:0000256" key="3">
    <source>
        <dbReference type="ARBA" id="ARBA00017144"/>
    </source>
</evidence>
<evidence type="ECO:0000256" key="4">
    <source>
        <dbReference type="ARBA" id="ARBA00022679"/>
    </source>
</evidence>
<dbReference type="GO" id="GO:0005829">
    <property type="term" value="C:cytosol"/>
    <property type="evidence" value="ECO:0007669"/>
    <property type="project" value="TreeGrafter"/>
</dbReference>
<evidence type="ECO:0000256" key="10">
    <source>
        <dbReference type="ARBA" id="ARBA00057735"/>
    </source>
</evidence>
<dbReference type="InterPro" id="IPR027417">
    <property type="entry name" value="P-loop_NTPase"/>
</dbReference>
<accession>A0A6I0ERL6</accession>
<dbReference type="OrthoDB" id="9774907at2"/>
<proteinExistence type="inferred from homology"/>